<organism evidence="2 3">
    <name type="scientific">Arabis nemorensis</name>
    <dbReference type="NCBI Taxonomy" id="586526"/>
    <lineage>
        <taxon>Eukaryota</taxon>
        <taxon>Viridiplantae</taxon>
        <taxon>Streptophyta</taxon>
        <taxon>Embryophyta</taxon>
        <taxon>Tracheophyta</taxon>
        <taxon>Spermatophyta</taxon>
        <taxon>Magnoliopsida</taxon>
        <taxon>eudicotyledons</taxon>
        <taxon>Gunneridae</taxon>
        <taxon>Pentapetalae</taxon>
        <taxon>rosids</taxon>
        <taxon>malvids</taxon>
        <taxon>Brassicales</taxon>
        <taxon>Brassicaceae</taxon>
        <taxon>Arabideae</taxon>
        <taxon>Arabis</taxon>
    </lineage>
</organism>
<feature type="region of interest" description="Disordered" evidence="1">
    <location>
        <begin position="19"/>
        <end position="38"/>
    </location>
</feature>
<keyword evidence="3" id="KW-1185">Reference proteome</keyword>
<evidence type="ECO:0000313" key="3">
    <source>
        <dbReference type="Proteomes" id="UP000489600"/>
    </source>
</evidence>
<protein>
    <submittedName>
        <fullName evidence="2">Uncharacterized protein</fullName>
    </submittedName>
</protein>
<dbReference type="AlphaFoldDB" id="A0A565BLX9"/>
<evidence type="ECO:0000256" key="1">
    <source>
        <dbReference type="SAM" id="MobiDB-lite"/>
    </source>
</evidence>
<dbReference type="Proteomes" id="UP000489600">
    <property type="component" value="Unassembled WGS sequence"/>
</dbReference>
<proteinExistence type="predicted"/>
<name>A0A565BLX9_9BRAS</name>
<dbReference type="EMBL" id="CABITT030000004">
    <property type="protein sequence ID" value="VVB02633.1"/>
    <property type="molecule type" value="Genomic_DNA"/>
</dbReference>
<evidence type="ECO:0000313" key="2">
    <source>
        <dbReference type="EMBL" id="VVB02633.1"/>
    </source>
</evidence>
<dbReference type="OrthoDB" id="1110167at2759"/>
<comment type="caution">
    <text evidence="2">The sequence shown here is derived from an EMBL/GenBank/DDBJ whole genome shotgun (WGS) entry which is preliminary data.</text>
</comment>
<gene>
    <name evidence="2" type="ORF">ANE_LOCUS13077</name>
</gene>
<sequence length="97" mass="11227">MVNNCVEEINHEEETNYAYEKQQEEEEEDCGEGMRIERSGDGNQIRVKLLKPSIDSHAHARHQYLHALPRASTRRRRLVSPYSAVITLKHIHFAAST</sequence>
<reference evidence="2" key="1">
    <citation type="submission" date="2019-07" db="EMBL/GenBank/DDBJ databases">
        <authorList>
            <person name="Dittberner H."/>
        </authorList>
    </citation>
    <scope>NUCLEOTIDE SEQUENCE [LARGE SCALE GENOMIC DNA]</scope>
</reference>
<accession>A0A565BLX9</accession>